<gene>
    <name evidence="2" type="ORF">BJ982_006863</name>
</gene>
<evidence type="ECO:0000256" key="1">
    <source>
        <dbReference type="SAM" id="MobiDB-lite"/>
    </source>
</evidence>
<dbReference type="EMBL" id="JACHND010000001">
    <property type="protein sequence ID" value="MBB4705319.1"/>
    <property type="molecule type" value="Genomic_DNA"/>
</dbReference>
<organism evidence="2 3">
    <name type="scientific">Sphaerisporangium siamense</name>
    <dbReference type="NCBI Taxonomy" id="795645"/>
    <lineage>
        <taxon>Bacteria</taxon>
        <taxon>Bacillati</taxon>
        <taxon>Actinomycetota</taxon>
        <taxon>Actinomycetes</taxon>
        <taxon>Streptosporangiales</taxon>
        <taxon>Streptosporangiaceae</taxon>
        <taxon>Sphaerisporangium</taxon>
    </lineage>
</organism>
<feature type="region of interest" description="Disordered" evidence="1">
    <location>
        <begin position="197"/>
        <end position="240"/>
    </location>
</feature>
<sequence length="240" mass="26158">MEAWDAEPPAPGDPWAEAGQVIYLSPGGIVLLCGPMHSPSGQMLLLGPPFFAYGLRAYAGTVRTQAADYDETVTEAVEESWLLRFWPLADAAGPALRAEPEGDGRVLAKMGEILPLEPGSAAPQTVPWPALHPLPEPVPPTGVLVRFSPPAQPERVPSREAPGSISLPRERLDLSQRIKDTLADLQHDMLGNPHPPLGGFERTHGPERTRSRVQRPCLGMGERRERPRRRVIGRSTGHRP</sequence>
<proteinExistence type="predicted"/>
<reference evidence="2 3" key="1">
    <citation type="submission" date="2020-08" db="EMBL/GenBank/DDBJ databases">
        <title>Sequencing the genomes of 1000 actinobacteria strains.</title>
        <authorList>
            <person name="Klenk H.-P."/>
        </authorList>
    </citation>
    <scope>NUCLEOTIDE SEQUENCE [LARGE SCALE GENOMIC DNA]</scope>
    <source>
        <strain evidence="2 3">DSM 45784</strain>
    </source>
</reference>
<comment type="caution">
    <text evidence="2">The sequence shown here is derived from an EMBL/GenBank/DDBJ whole genome shotgun (WGS) entry which is preliminary data.</text>
</comment>
<name>A0A7W7DF26_9ACTN</name>
<accession>A0A7W7DF26</accession>
<protein>
    <submittedName>
        <fullName evidence="2">Uncharacterized protein</fullName>
    </submittedName>
</protein>
<dbReference type="AlphaFoldDB" id="A0A7W7DF26"/>
<feature type="compositionally biased region" description="Basic and acidic residues" evidence="1">
    <location>
        <begin position="201"/>
        <end position="210"/>
    </location>
</feature>
<feature type="compositionally biased region" description="Basic residues" evidence="1">
    <location>
        <begin position="226"/>
        <end position="240"/>
    </location>
</feature>
<dbReference type="Proteomes" id="UP000542210">
    <property type="component" value="Unassembled WGS sequence"/>
</dbReference>
<keyword evidence="3" id="KW-1185">Reference proteome</keyword>
<evidence type="ECO:0000313" key="3">
    <source>
        <dbReference type="Proteomes" id="UP000542210"/>
    </source>
</evidence>
<dbReference type="RefSeq" id="WP_184886936.1">
    <property type="nucleotide sequence ID" value="NZ_BOOV01000020.1"/>
</dbReference>
<evidence type="ECO:0000313" key="2">
    <source>
        <dbReference type="EMBL" id="MBB4705319.1"/>
    </source>
</evidence>